<sequence length="81" mass="9547">MDSELQLQSDQLKQEEDANGGMIFIAVSSQYRVFQLLKRSRYQQNLDTSNNFKPIERASNQQIQKCLEERLFNSKSRNITF</sequence>
<comment type="caution">
    <text evidence="1">The sequence shown here is derived from an EMBL/GenBank/DDBJ whole genome shotgun (WGS) entry which is preliminary data.</text>
</comment>
<gene>
    <name evidence="1" type="ORF">FGO68_gene10405</name>
</gene>
<accession>A0A8J8T541</accession>
<dbReference type="EMBL" id="RRYP01005782">
    <property type="protein sequence ID" value="TNV81738.1"/>
    <property type="molecule type" value="Genomic_DNA"/>
</dbReference>
<name>A0A8J8T541_HALGN</name>
<proteinExistence type="predicted"/>
<dbReference type="Proteomes" id="UP000785679">
    <property type="component" value="Unassembled WGS sequence"/>
</dbReference>
<evidence type="ECO:0000313" key="1">
    <source>
        <dbReference type="EMBL" id="TNV81738.1"/>
    </source>
</evidence>
<evidence type="ECO:0000313" key="2">
    <source>
        <dbReference type="Proteomes" id="UP000785679"/>
    </source>
</evidence>
<protein>
    <submittedName>
        <fullName evidence="1">Uncharacterized protein</fullName>
    </submittedName>
</protein>
<reference evidence="1" key="1">
    <citation type="submission" date="2019-06" db="EMBL/GenBank/DDBJ databases">
        <authorList>
            <person name="Zheng W."/>
        </authorList>
    </citation>
    <scope>NUCLEOTIDE SEQUENCE</scope>
    <source>
        <strain evidence="1">QDHG01</strain>
    </source>
</reference>
<dbReference type="AlphaFoldDB" id="A0A8J8T541"/>
<organism evidence="1 2">
    <name type="scientific">Halteria grandinella</name>
    <dbReference type="NCBI Taxonomy" id="5974"/>
    <lineage>
        <taxon>Eukaryota</taxon>
        <taxon>Sar</taxon>
        <taxon>Alveolata</taxon>
        <taxon>Ciliophora</taxon>
        <taxon>Intramacronucleata</taxon>
        <taxon>Spirotrichea</taxon>
        <taxon>Stichotrichia</taxon>
        <taxon>Sporadotrichida</taxon>
        <taxon>Halteriidae</taxon>
        <taxon>Halteria</taxon>
    </lineage>
</organism>
<keyword evidence="2" id="KW-1185">Reference proteome</keyword>